<gene>
    <name evidence="4" type="ORF">SAMN05660866_03422</name>
</gene>
<dbReference type="InterPro" id="IPR036265">
    <property type="entry name" value="HIT-like_sf"/>
</dbReference>
<dbReference type="RefSeq" id="WP_079514089.1">
    <property type="nucleotide sequence ID" value="NZ_FUYL01000012.1"/>
</dbReference>
<feature type="short sequence motif" description="Histidine triad motif" evidence="1">
    <location>
        <begin position="90"/>
        <end position="94"/>
    </location>
</feature>
<evidence type="ECO:0000313" key="4">
    <source>
        <dbReference type="EMBL" id="SKB81653.1"/>
    </source>
</evidence>
<evidence type="ECO:0000256" key="2">
    <source>
        <dbReference type="SAM" id="MobiDB-lite"/>
    </source>
</evidence>
<evidence type="ECO:0000313" key="5">
    <source>
        <dbReference type="Proteomes" id="UP000190339"/>
    </source>
</evidence>
<dbReference type="EMBL" id="FUYL01000012">
    <property type="protein sequence ID" value="SKB81653.1"/>
    <property type="molecule type" value="Genomic_DNA"/>
</dbReference>
<organism evidence="4 5">
    <name type="scientific">Maribacter arcticus</name>
    <dbReference type="NCBI Taxonomy" id="561365"/>
    <lineage>
        <taxon>Bacteria</taxon>
        <taxon>Pseudomonadati</taxon>
        <taxon>Bacteroidota</taxon>
        <taxon>Flavobacteriia</taxon>
        <taxon>Flavobacteriales</taxon>
        <taxon>Flavobacteriaceae</taxon>
        <taxon>Maribacter</taxon>
    </lineage>
</organism>
<dbReference type="GO" id="GO:0016787">
    <property type="term" value="F:hydrolase activity"/>
    <property type="evidence" value="ECO:0007669"/>
    <property type="project" value="UniProtKB-KW"/>
</dbReference>
<dbReference type="InterPro" id="IPR011146">
    <property type="entry name" value="HIT-like"/>
</dbReference>
<dbReference type="Proteomes" id="UP000190339">
    <property type="component" value="Unassembled WGS sequence"/>
</dbReference>
<keyword evidence="4" id="KW-0378">Hydrolase</keyword>
<dbReference type="InterPro" id="IPR052908">
    <property type="entry name" value="AP-4-A_phosphorylase"/>
</dbReference>
<dbReference type="PROSITE" id="PS51084">
    <property type="entry name" value="HIT_2"/>
    <property type="match status" value="1"/>
</dbReference>
<proteinExistence type="predicted"/>
<evidence type="ECO:0000259" key="3">
    <source>
        <dbReference type="PROSITE" id="PS51084"/>
    </source>
</evidence>
<feature type="domain" description="HIT" evidence="3">
    <location>
        <begin position="1"/>
        <end position="105"/>
    </location>
</feature>
<dbReference type="PANTHER" id="PTHR42997:SF1">
    <property type="entry name" value="AP-4-A PHOSPHORYLASE"/>
    <property type="match status" value="1"/>
</dbReference>
<dbReference type="OrthoDB" id="9784774at2"/>
<dbReference type="InterPro" id="IPR019808">
    <property type="entry name" value="Histidine_triad_CS"/>
</dbReference>
<reference evidence="5" key="1">
    <citation type="submission" date="2017-02" db="EMBL/GenBank/DDBJ databases">
        <authorList>
            <person name="Varghese N."/>
            <person name="Submissions S."/>
        </authorList>
    </citation>
    <scope>NUCLEOTIDE SEQUENCE [LARGE SCALE GENOMIC DNA]</scope>
    <source>
        <strain evidence="5">DSM 23546</strain>
    </source>
</reference>
<sequence length="122" mass="14085">MDCPFCNISKPIIENKHWLVSFDKYPVTNGHSLIITKHHRKDYFECTKEEKISLISIIDELKEYLQKEFNPSGFNIGMNVGEESGQTILHTHVHIIPRYKGDTENPRGGVRGVIPSKQNYDE</sequence>
<dbReference type="AlphaFoldDB" id="A0A1T5ECM8"/>
<dbReference type="SUPFAM" id="SSF54197">
    <property type="entry name" value="HIT-like"/>
    <property type="match status" value="1"/>
</dbReference>
<dbReference type="PANTHER" id="PTHR42997">
    <property type="entry name" value="HIT FAMILY HYDROLASE"/>
    <property type="match status" value="1"/>
</dbReference>
<dbReference type="Pfam" id="PF01230">
    <property type="entry name" value="HIT"/>
    <property type="match status" value="1"/>
</dbReference>
<evidence type="ECO:0000256" key="1">
    <source>
        <dbReference type="PROSITE-ProRule" id="PRU00464"/>
    </source>
</evidence>
<dbReference type="STRING" id="561365.SAMN05660866_03422"/>
<feature type="region of interest" description="Disordered" evidence="2">
    <location>
        <begin position="99"/>
        <end position="122"/>
    </location>
</feature>
<name>A0A1T5ECM8_9FLAO</name>
<dbReference type="PROSITE" id="PS00892">
    <property type="entry name" value="HIT_1"/>
    <property type="match status" value="1"/>
</dbReference>
<keyword evidence="5" id="KW-1185">Reference proteome</keyword>
<accession>A0A1T5ECM8</accession>
<dbReference type="Gene3D" id="3.30.428.10">
    <property type="entry name" value="HIT-like"/>
    <property type="match status" value="1"/>
</dbReference>
<protein>
    <submittedName>
        <fullName evidence="4">Diadenosine tetraphosphate (Ap4A) hydrolase</fullName>
    </submittedName>
</protein>